<dbReference type="EMBL" id="JAHXZJ010002237">
    <property type="protein sequence ID" value="KAH0545910.1"/>
    <property type="molecule type" value="Genomic_DNA"/>
</dbReference>
<reference evidence="2 3" key="1">
    <citation type="journal article" date="2021" name="J. Hered.">
        <title>A chromosome-level genome assembly of the parasitoid wasp, Cotesia glomerata (Hymenoptera: Braconidae).</title>
        <authorList>
            <person name="Pinto B.J."/>
            <person name="Weis J.J."/>
            <person name="Gamble T."/>
            <person name="Ode P.J."/>
            <person name="Paul R."/>
            <person name="Zaspel J.M."/>
        </authorList>
    </citation>
    <scope>NUCLEOTIDE SEQUENCE [LARGE SCALE GENOMIC DNA]</scope>
    <source>
        <strain evidence="2">CgM1</strain>
    </source>
</reference>
<keyword evidence="3" id="KW-1185">Reference proteome</keyword>
<gene>
    <name evidence="2" type="ORF">KQX54_004350</name>
</gene>
<proteinExistence type="predicted"/>
<dbReference type="AlphaFoldDB" id="A0AAV7I705"/>
<organism evidence="2 3">
    <name type="scientific">Cotesia glomerata</name>
    <name type="common">Lepidopteran parasitic wasp</name>
    <name type="synonym">Apanteles glomeratus</name>
    <dbReference type="NCBI Taxonomy" id="32391"/>
    <lineage>
        <taxon>Eukaryota</taxon>
        <taxon>Metazoa</taxon>
        <taxon>Ecdysozoa</taxon>
        <taxon>Arthropoda</taxon>
        <taxon>Hexapoda</taxon>
        <taxon>Insecta</taxon>
        <taxon>Pterygota</taxon>
        <taxon>Neoptera</taxon>
        <taxon>Endopterygota</taxon>
        <taxon>Hymenoptera</taxon>
        <taxon>Apocrita</taxon>
        <taxon>Ichneumonoidea</taxon>
        <taxon>Braconidae</taxon>
        <taxon>Microgastrinae</taxon>
        <taxon>Cotesia</taxon>
    </lineage>
</organism>
<evidence type="ECO:0000256" key="1">
    <source>
        <dbReference type="SAM" id="MobiDB-lite"/>
    </source>
</evidence>
<protein>
    <submittedName>
        <fullName evidence="2">Uncharacterized protein</fullName>
    </submittedName>
</protein>
<comment type="caution">
    <text evidence="2">The sequence shown here is derived from an EMBL/GenBank/DDBJ whole genome shotgun (WGS) entry which is preliminary data.</text>
</comment>
<dbReference type="Proteomes" id="UP000826195">
    <property type="component" value="Unassembled WGS sequence"/>
</dbReference>
<name>A0AAV7I705_COTGL</name>
<sequence>HTNNNTISSININNINIMNQQQNLISLAFSESKLRRQFDLVNAYWGDNNLGRNCRYIDPLLTASQLVTIHLHQQLHNKRNNIIINNNNNNNNNKNNNNKNSKKNNQNVGLLYSKSKPLGTAQASKKVQQQLLRTN</sequence>
<feature type="region of interest" description="Disordered" evidence="1">
    <location>
        <begin position="85"/>
        <end position="106"/>
    </location>
</feature>
<feature type="non-terminal residue" evidence="2">
    <location>
        <position position="1"/>
    </location>
</feature>
<accession>A0AAV7I705</accession>
<evidence type="ECO:0000313" key="3">
    <source>
        <dbReference type="Proteomes" id="UP000826195"/>
    </source>
</evidence>
<evidence type="ECO:0000313" key="2">
    <source>
        <dbReference type="EMBL" id="KAH0545910.1"/>
    </source>
</evidence>